<dbReference type="InterPro" id="IPR001387">
    <property type="entry name" value="Cro/C1-type_HTH"/>
</dbReference>
<dbReference type="InterPro" id="IPR010982">
    <property type="entry name" value="Lambda_DNA-bd_dom_sf"/>
</dbReference>
<protein>
    <submittedName>
        <fullName evidence="2">Putative transcriptional regulator</fullName>
    </submittedName>
</protein>
<dbReference type="Pfam" id="PF13443">
    <property type="entry name" value="HTH_26"/>
    <property type="match status" value="1"/>
</dbReference>
<keyword evidence="3" id="KW-1185">Reference proteome</keyword>
<dbReference type="RefSeq" id="WP_091515489.1">
    <property type="nucleotide sequence ID" value="NZ_FNFH01000006.1"/>
</dbReference>
<dbReference type="OrthoDB" id="9805309at2"/>
<gene>
    <name evidence="2" type="ORF">SAMN05216212_2782</name>
</gene>
<reference evidence="3" key="1">
    <citation type="submission" date="2016-10" db="EMBL/GenBank/DDBJ databases">
        <authorList>
            <person name="Varghese N."/>
            <person name="Submissions S."/>
        </authorList>
    </citation>
    <scope>NUCLEOTIDE SEQUENCE [LARGE SCALE GENOMIC DNA]</scope>
    <source>
        <strain evidence="3">CGMCC 1.10658</strain>
    </source>
</reference>
<dbReference type="STRING" id="658219.SAMN05216212_2782"/>
<dbReference type="EMBL" id="FNFH01000006">
    <property type="protein sequence ID" value="SDK62631.1"/>
    <property type="molecule type" value="Genomic_DNA"/>
</dbReference>
<feature type="domain" description="HTH cro/C1-type" evidence="1">
    <location>
        <begin position="13"/>
        <end position="67"/>
    </location>
</feature>
<evidence type="ECO:0000313" key="3">
    <source>
        <dbReference type="Proteomes" id="UP000199305"/>
    </source>
</evidence>
<dbReference type="PROSITE" id="PS50943">
    <property type="entry name" value="HTH_CROC1"/>
    <property type="match status" value="1"/>
</dbReference>
<sequence length="84" mass="9541">MLRFKIKERIADKEFIEGRRVTIGEVAEATGIHRMTISKMINQRSYNTGTENLDRLCAYFGCPIEGLLEYVKTDLAASDKPCRG</sequence>
<dbReference type="SMART" id="SM00530">
    <property type="entry name" value="HTH_XRE"/>
    <property type="match status" value="1"/>
</dbReference>
<name>A0A1G9DFH0_9GAMM</name>
<accession>A0A1G9DFH0</accession>
<dbReference type="Gene3D" id="1.10.260.40">
    <property type="entry name" value="lambda repressor-like DNA-binding domains"/>
    <property type="match status" value="1"/>
</dbReference>
<dbReference type="CDD" id="cd00093">
    <property type="entry name" value="HTH_XRE"/>
    <property type="match status" value="1"/>
</dbReference>
<evidence type="ECO:0000259" key="1">
    <source>
        <dbReference type="PROSITE" id="PS50943"/>
    </source>
</evidence>
<organism evidence="2 3">
    <name type="scientific">Microbulbifer yueqingensis</name>
    <dbReference type="NCBI Taxonomy" id="658219"/>
    <lineage>
        <taxon>Bacteria</taxon>
        <taxon>Pseudomonadati</taxon>
        <taxon>Pseudomonadota</taxon>
        <taxon>Gammaproteobacteria</taxon>
        <taxon>Cellvibrionales</taxon>
        <taxon>Microbulbiferaceae</taxon>
        <taxon>Microbulbifer</taxon>
    </lineage>
</organism>
<dbReference type="Proteomes" id="UP000199305">
    <property type="component" value="Unassembled WGS sequence"/>
</dbReference>
<dbReference type="SUPFAM" id="SSF47413">
    <property type="entry name" value="lambda repressor-like DNA-binding domains"/>
    <property type="match status" value="1"/>
</dbReference>
<dbReference type="AlphaFoldDB" id="A0A1G9DFH0"/>
<proteinExistence type="predicted"/>
<evidence type="ECO:0000313" key="2">
    <source>
        <dbReference type="EMBL" id="SDK62631.1"/>
    </source>
</evidence>
<dbReference type="GO" id="GO:0003677">
    <property type="term" value="F:DNA binding"/>
    <property type="evidence" value="ECO:0007669"/>
    <property type="project" value="InterPro"/>
</dbReference>